<dbReference type="Proteomes" id="UP000813824">
    <property type="component" value="Unassembled WGS sequence"/>
</dbReference>
<dbReference type="AlphaFoldDB" id="A0A8K0UGZ7"/>
<dbReference type="OrthoDB" id="406505at2759"/>
<comment type="caution">
    <text evidence="2">The sequence shown here is derived from an EMBL/GenBank/DDBJ whole genome shotgun (WGS) entry which is preliminary data.</text>
</comment>
<evidence type="ECO:0008006" key="4">
    <source>
        <dbReference type="Google" id="ProtNLM"/>
    </source>
</evidence>
<proteinExistence type="predicted"/>
<protein>
    <recommendedName>
        <fullName evidence="4">Secreted protein</fullName>
    </recommendedName>
</protein>
<evidence type="ECO:0000256" key="1">
    <source>
        <dbReference type="SAM" id="SignalP"/>
    </source>
</evidence>
<dbReference type="EMBL" id="JAEVFJ010000035">
    <property type="protein sequence ID" value="KAH8091717.1"/>
    <property type="molecule type" value="Genomic_DNA"/>
</dbReference>
<keyword evidence="3" id="KW-1185">Reference proteome</keyword>
<gene>
    <name evidence="2" type="ORF">BXZ70DRAFT_1011118</name>
</gene>
<name>A0A8K0UGZ7_9AGAR</name>
<feature type="signal peptide" evidence="1">
    <location>
        <begin position="1"/>
        <end position="22"/>
    </location>
</feature>
<keyword evidence="1" id="KW-0732">Signal</keyword>
<organism evidence="2 3">
    <name type="scientific">Cristinia sonorae</name>
    <dbReference type="NCBI Taxonomy" id="1940300"/>
    <lineage>
        <taxon>Eukaryota</taxon>
        <taxon>Fungi</taxon>
        <taxon>Dikarya</taxon>
        <taxon>Basidiomycota</taxon>
        <taxon>Agaricomycotina</taxon>
        <taxon>Agaricomycetes</taxon>
        <taxon>Agaricomycetidae</taxon>
        <taxon>Agaricales</taxon>
        <taxon>Pleurotineae</taxon>
        <taxon>Stephanosporaceae</taxon>
        <taxon>Cristinia</taxon>
    </lineage>
</organism>
<feature type="chain" id="PRO_5035458794" description="Secreted protein" evidence="1">
    <location>
        <begin position="23"/>
        <end position="89"/>
    </location>
</feature>
<evidence type="ECO:0000313" key="2">
    <source>
        <dbReference type="EMBL" id="KAH8091717.1"/>
    </source>
</evidence>
<evidence type="ECO:0000313" key="3">
    <source>
        <dbReference type="Proteomes" id="UP000813824"/>
    </source>
</evidence>
<dbReference type="SUPFAM" id="SSF50685">
    <property type="entry name" value="Barwin-like endoglucanases"/>
    <property type="match status" value="1"/>
</dbReference>
<dbReference type="InterPro" id="IPR036908">
    <property type="entry name" value="RlpA-like_sf"/>
</dbReference>
<sequence length="89" mass="9260">MLAFSRYSPVLLVMLLVTSVQAAPVTKGGASTTFYTPGLGACGVTNTIQDFIFTLSDVFLGTDSANKGSSCGKRLSATSDMVTDLSQLD</sequence>
<accession>A0A8K0UGZ7</accession>
<reference evidence="2" key="1">
    <citation type="journal article" date="2021" name="New Phytol.">
        <title>Evolutionary innovations through gain and loss of genes in the ectomycorrhizal Boletales.</title>
        <authorList>
            <person name="Wu G."/>
            <person name="Miyauchi S."/>
            <person name="Morin E."/>
            <person name="Kuo A."/>
            <person name="Drula E."/>
            <person name="Varga T."/>
            <person name="Kohler A."/>
            <person name="Feng B."/>
            <person name="Cao Y."/>
            <person name="Lipzen A."/>
            <person name="Daum C."/>
            <person name="Hundley H."/>
            <person name="Pangilinan J."/>
            <person name="Johnson J."/>
            <person name="Barry K."/>
            <person name="LaButti K."/>
            <person name="Ng V."/>
            <person name="Ahrendt S."/>
            <person name="Min B."/>
            <person name="Choi I.G."/>
            <person name="Park H."/>
            <person name="Plett J.M."/>
            <person name="Magnuson J."/>
            <person name="Spatafora J.W."/>
            <person name="Nagy L.G."/>
            <person name="Henrissat B."/>
            <person name="Grigoriev I.V."/>
            <person name="Yang Z.L."/>
            <person name="Xu J."/>
            <person name="Martin F.M."/>
        </authorList>
    </citation>
    <scope>NUCLEOTIDE SEQUENCE</scope>
    <source>
        <strain evidence="2">KKN 215</strain>
    </source>
</reference>